<accession>A0AC61NDZ4</accession>
<sequence length="413" mass="46249">MKSLFDIDAWQEIFITIQKNKLRSFLTSFSIAWGIFMLMILLGSGNGLQNGSASMFEDQAKNTIWVWSYRTSKAFKGYPKGRRINLDNKDYHIINNEVGNIKKSTAINYVGSVTIAYKSEYCNASLKSCYPAMKDIDKLDVTDGRFINEMDIKQKRKVVVLTNKEVASLFKKRDPLSKNVIIAGIPFRVVGIIKGKNEDTEPLIPLTTQQFVFGKSSNVNDIALITKDITLDESKKVESDIRTRMAHKYEFDPKDTRALGTYNNFEDYKRTMQIFSGIKFFIWIIGFGTLMAGVVGVSNIMLIIVKERTREIGIRKALGAKPRSIIALILQESIFLTTLAGFIGMALGAGTMKLVTLIMKWQNIESETFVNPTVDISIAISATIVLVIAGVIAGYIPARKAAKVSPIEALRYE</sequence>
<evidence type="ECO:0000313" key="1">
    <source>
        <dbReference type="EMBL" id="QZE13748.1"/>
    </source>
</evidence>
<dbReference type="Proteomes" id="UP000826212">
    <property type="component" value="Chromosome"/>
</dbReference>
<gene>
    <name evidence="1" type="ORF">K4L44_14445</name>
</gene>
<evidence type="ECO:0000313" key="2">
    <source>
        <dbReference type="Proteomes" id="UP000826212"/>
    </source>
</evidence>
<keyword evidence="2" id="KW-1185">Reference proteome</keyword>
<name>A0AC61NDZ4_9BACT</name>
<reference evidence="1" key="1">
    <citation type="submission" date="2021-08" db="EMBL/GenBank/DDBJ databases">
        <title>Novel anaerobic bacterium isolated from sea squirt in East Sea, Republic of Korea.</title>
        <authorList>
            <person name="Nguyen T.H."/>
            <person name="Li Z."/>
            <person name="Lee Y.-J."/>
            <person name="Ko J."/>
            <person name="Kim S.-G."/>
        </authorList>
    </citation>
    <scope>NUCLEOTIDE SEQUENCE</scope>
    <source>
        <strain evidence="1">KCTC 25031</strain>
    </source>
</reference>
<proteinExistence type="predicted"/>
<dbReference type="EMBL" id="CP081303">
    <property type="protein sequence ID" value="QZE13748.1"/>
    <property type="molecule type" value="Genomic_DNA"/>
</dbReference>
<protein>
    <submittedName>
        <fullName evidence="1">ABC transporter permease</fullName>
    </submittedName>
</protein>
<organism evidence="1 2">
    <name type="scientific">Halosquirtibacter laminarini</name>
    <dbReference type="NCBI Taxonomy" id="3374600"/>
    <lineage>
        <taxon>Bacteria</taxon>
        <taxon>Pseudomonadati</taxon>
        <taxon>Bacteroidota</taxon>
        <taxon>Bacteroidia</taxon>
        <taxon>Marinilabiliales</taxon>
        <taxon>Prolixibacteraceae</taxon>
        <taxon>Halosquirtibacter</taxon>
    </lineage>
</organism>